<evidence type="ECO:0000313" key="3">
    <source>
        <dbReference type="Proteomes" id="UP000243217"/>
    </source>
</evidence>
<proteinExistence type="predicted"/>
<dbReference type="AlphaFoldDB" id="A0A1V9ZD14"/>
<keyword evidence="3" id="KW-1185">Reference proteome</keyword>
<feature type="transmembrane region" description="Helical" evidence="1">
    <location>
        <begin position="30"/>
        <end position="48"/>
    </location>
</feature>
<protein>
    <recommendedName>
        <fullName evidence="4">Transmembrane protein</fullName>
    </recommendedName>
</protein>
<feature type="transmembrane region" description="Helical" evidence="1">
    <location>
        <begin position="483"/>
        <end position="505"/>
    </location>
</feature>
<organism evidence="2 3">
    <name type="scientific">Thraustotheca clavata</name>
    <dbReference type="NCBI Taxonomy" id="74557"/>
    <lineage>
        <taxon>Eukaryota</taxon>
        <taxon>Sar</taxon>
        <taxon>Stramenopiles</taxon>
        <taxon>Oomycota</taxon>
        <taxon>Saprolegniomycetes</taxon>
        <taxon>Saprolegniales</taxon>
        <taxon>Achlyaceae</taxon>
        <taxon>Thraustotheca</taxon>
    </lineage>
</organism>
<feature type="transmembrane region" description="Helical" evidence="1">
    <location>
        <begin position="348"/>
        <end position="367"/>
    </location>
</feature>
<accession>A0A1V9ZD14</accession>
<dbReference type="OrthoDB" id="65398at2759"/>
<keyword evidence="1" id="KW-0472">Membrane</keyword>
<gene>
    <name evidence="2" type="ORF">THRCLA_07559</name>
</gene>
<keyword evidence="1" id="KW-1133">Transmembrane helix</keyword>
<evidence type="ECO:0000313" key="2">
    <source>
        <dbReference type="EMBL" id="OQR95801.1"/>
    </source>
</evidence>
<comment type="caution">
    <text evidence="2">The sequence shown here is derived from an EMBL/GenBank/DDBJ whole genome shotgun (WGS) entry which is preliminary data.</text>
</comment>
<sequence length="649" mass="72592">MTGTVVKLKSFGLLGSCFRKYGIRSKFNKILVLCAYIIGAAVVVLVAIDSVMNNWAFTDFIGNGYDFVTPVANVANAADLGNHYIFQQNYDVQSLSEMGAWMINYSVSSLGGLESNIYVVDAGTYIATADNDNCKKFSGTYPVDLAKKNVFKLALTYDSVSFIRGDAISIAFSDTSTVNLANSSMKSAQMYDLGYTPTRIQSDVRMTHKLKVQNTTSKQIQIVPFYRIYTKSFCTGCVPMAMLGHSSCNFSMVYNDTTKQLKVTSTIPSDTPYRVGMMLTRNFFTGASQIIKYLALMFALGGYLASRRTVQWVENDPTKPTTIIEQIVQAVAPKCFPHRSHALRFDMFCYNSDIFVIFFCISIILDVKHSLMFIREVNAYNAATPELFMTVRLFALSLRMLWINCGVLKLAKFVWYILGGATYCGESRLMGFLNLSSVTSLYLSAILLFYLPAYLEYNNSVRQDLPSSVESLDGIPVNFYESFFFRVSYAVAVGVIVNMLLVTLLDQVGNRSSWVLMSKNSLVRQAMYNSTSILCDYISDIDNTSTSEQVTLTCKARRLSTLQWFFMSHMVTFGLPEKEARAKKYRASTQTVARTGSTSTEQAGAQGQELCMVIQDNAHFFHLVDENFADIQSLVYNIKVLKDTAVVIK</sequence>
<evidence type="ECO:0000256" key="1">
    <source>
        <dbReference type="SAM" id="Phobius"/>
    </source>
</evidence>
<feature type="transmembrane region" description="Helical" evidence="1">
    <location>
        <begin position="429"/>
        <end position="451"/>
    </location>
</feature>
<feature type="transmembrane region" description="Helical" evidence="1">
    <location>
        <begin position="283"/>
        <end position="305"/>
    </location>
</feature>
<dbReference type="EMBL" id="JNBS01002030">
    <property type="protein sequence ID" value="OQR95801.1"/>
    <property type="molecule type" value="Genomic_DNA"/>
</dbReference>
<reference evidence="2 3" key="1">
    <citation type="journal article" date="2014" name="Genome Biol. Evol.">
        <title>The secreted proteins of Achlya hypogyna and Thraustotheca clavata identify the ancestral oomycete secretome and reveal gene acquisitions by horizontal gene transfer.</title>
        <authorList>
            <person name="Misner I."/>
            <person name="Blouin N."/>
            <person name="Leonard G."/>
            <person name="Richards T.A."/>
            <person name="Lane C.E."/>
        </authorList>
    </citation>
    <scope>NUCLEOTIDE SEQUENCE [LARGE SCALE GENOMIC DNA]</scope>
    <source>
        <strain evidence="2 3">ATCC 34112</strain>
    </source>
</reference>
<name>A0A1V9ZD14_9STRA</name>
<evidence type="ECO:0008006" key="4">
    <source>
        <dbReference type="Google" id="ProtNLM"/>
    </source>
</evidence>
<dbReference type="Proteomes" id="UP000243217">
    <property type="component" value="Unassembled WGS sequence"/>
</dbReference>
<keyword evidence="1" id="KW-0812">Transmembrane</keyword>